<feature type="domain" description="6-phospho-N-acetylmuramidase C-terminal" evidence="1">
    <location>
        <begin position="250"/>
        <end position="348"/>
    </location>
</feature>
<evidence type="ECO:0000259" key="1">
    <source>
        <dbReference type="Pfam" id="PF05913"/>
    </source>
</evidence>
<keyword evidence="4" id="KW-1185">Reference proteome</keyword>
<dbReference type="EMBL" id="LVVL01000001">
    <property type="protein sequence ID" value="OAN15626.1"/>
    <property type="molecule type" value="Genomic_DNA"/>
</dbReference>
<dbReference type="Pfam" id="PF19200">
    <property type="entry name" value="MupG_N"/>
    <property type="match status" value="1"/>
</dbReference>
<evidence type="ECO:0000313" key="4">
    <source>
        <dbReference type="Proteomes" id="UP000078447"/>
    </source>
</evidence>
<name>A0ABX2VBK2_9BACL</name>
<dbReference type="SUPFAM" id="SSF51445">
    <property type="entry name" value="(Trans)glycosidases"/>
    <property type="match status" value="1"/>
</dbReference>
<sequence length="358" mass="39865">MKGLAVYLSEPLTDEAKDSIRQMRTIGFTSIFTSLHIPEDDPSLYTERLRTLGQLTQQLEMELVADIAPTSLAALGKTWHDADTLTEWGVTGLRVDYGVTPKQVADLSKQMMVALNASTLTAEELDAMKAEGLVLEQVEAWHNFYPRPETGLDRDWFNDKNRWLREQGIRVQAFIPGDGHLRGPLHETLPTLEDHRGQSPFACYLELEASVDRILIGDPGLSESSMRQFAAYQEGIIVLRVTGQGDDDPLLTSIQTNRMDPARDVIRSVESRAYGRPGNGWLDPAILSDRPVGSVTIDNLKYGRYAGELQLTKRDLAADERVNVIGRIIEADRALLHQIGPGGRFRLEWVSSEGAILS</sequence>
<evidence type="ECO:0000313" key="3">
    <source>
        <dbReference type="EMBL" id="OAN15626.1"/>
    </source>
</evidence>
<reference evidence="3 4" key="1">
    <citation type="submission" date="2016-03" db="EMBL/GenBank/DDBJ databases">
        <authorList>
            <person name="Cho S.-Y."/>
            <person name="Lim S."/>
            <person name="Kim H."/>
            <person name="Soh E.H."/>
            <person name="Moon J.S."/>
        </authorList>
    </citation>
    <scope>NUCLEOTIDE SEQUENCE [LARGE SCALE GENOMIC DNA]</scope>
    <source>
        <strain evidence="3 4">KCTC 3810</strain>
    </source>
</reference>
<dbReference type="RefSeq" id="WP_028106443.1">
    <property type="nucleotide sequence ID" value="NZ_LVVL01000001.1"/>
</dbReference>
<protein>
    <submittedName>
        <fullName evidence="3">Cell surface protein</fullName>
    </submittedName>
</protein>
<dbReference type="InterPro" id="IPR017853">
    <property type="entry name" value="GH"/>
</dbReference>
<dbReference type="InterPro" id="IPR013785">
    <property type="entry name" value="Aldolase_TIM"/>
</dbReference>
<dbReference type="Gene3D" id="3.20.20.70">
    <property type="entry name" value="Aldolase class I"/>
    <property type="match status" value="1"/>
</dbReference>
<dbReference type="Gene3D" id="2.40.100.10">
    <property type="entry name" value="Cyclophilin-like"/>
    <property type="match status" value="1"/>
</dbReference>
<dbReference type="InterPro" id="IPR043894">
    <property type="entry name" value="MupG_C"/>
</dbReference>
<dbReference type="InterPro" id="IPR043797">
    <property type="entry name" value="MupG_N"/>
</dbReference>
<dbReference type="PANTHER" id="PTHR38435">
    <property type="match status" value="1"/>
</dbReference>
<dbReference type="SUPFAM" id="SSF50891">
    <property type="entry name" value="Cyclophilin-like"/>
    <property type="match status" value="1"/>
</dbReference>
<dbReference type="PANTHER" id="PTHR38435:SF2">
    <property type="entry name" value="DUF871 DOMAIN-CONTAINING PROTEIN"/>
    <property type="match status" value="1"/>
</dbReference>
<dbReference type="Pfam" id="PF05913">
    <property type="entry name" value="MupG_C"/>
    <property type="match status" value="1"/>
</dbReference>
<dbReference type="Proteomes" id="UP000078447">
    <property type="component" value="Unassembled WGS sequence"/>
</dbReference>
<feature type="domain" description="6-phospho-N-acetylmuramidase N-terminal" evidence="2">
    <location>
        <begin position="3"/>
        <end position="230"/>
    </location>
</feature>
<gene>
    <name evidence="3" type="ORF">A3783_06725</name>
</gene>
<dbReference type="InterPro" id="IPR008589">
    <property type="entry name" value="MupG"/>
</dbReference>
<evidence type="ECO:0000259" key="2">
    <source>
        <dbReference type="Pfam" id="PF19200"/>
    </source>
</evidence>
<accession>A0ABX2VBK2</accession>
<proteinExistence type="predicted"/>
<comment type="caution">
    <text evidence="3">The sequence shown here is derived from an EMBL/GenBank/DDBJ whole genome shotgun (WGS) entry which is preliminary data.</text>
</comment>
<dbReference type="InterPro" id="IPR029000">
    <property type="entry name" value="Cyclophilin-like_dom_sf"/>
</dbReference>
<organism evidence="3 4">
    <name type="scientific">Exiguobacterium undae</name>
    <dbReference type="NCBI Taxonomy" id="169177"/>
    <lineage>
        <taxon>Bacteria</taxon>
        <taxon>Bacillati</taxon>
        <taxon>Bacillota</taxon>
        <taxon>Bacilli</taxon>
        <taxon>Bacillales</taxon>
        <taxon>Bacillales Family XII. Incertae Sedis</taxon>
        <taxon>Exiguobacterium</taxon>
    </lineage>
</organism>